<evidence type="ECO:0000313" key="3">
    <source>
        <dbReference type="Proteomes" id="UP000002497"/>
    </source>
</evidence>
<feature type="region of interest" description="Disordered" evidence="1">
    <location>
        <begin position="1"/>
        <end position="23"/>
    </location>
</feature>
<proteinExistence type="predicted"/>
<reference evidence="3" key="1">
    <citation type="journal article" date="2010" name="Genome Res.">
        <title>Population genomic sequencing of Coccidioides fungi reveals recent hybridization and transposon control.</title>
        <authorList>
            <person name="Neafsey D.E."/>
            <person name="Barker B.M."/>
            <person name="Sharpton T.J."/>
            <person name="Stajich J.E."/>
            <person name="Park D.J."/>
            <person name="Whiston E."/>
            <person name="Hung C.-Y."/>
            <person name="McMahan C."/>
            <person name="White J."/>
            <person name="Sykes S."/>
            <person name="Heiman D."/>
            <person name="Young S."/>
            <person name="Zeng Q."/>
            <person name="Abouelleil A."/>
            <person name="Aftuck L."/>
            <person name="Bessette D."/>
            <person name="Brown A."/>
            <person name="FitzGerald M."/>
            <person name="Lui A."/>
            <person name="Macdonald J.P."/>
            <person name="Priest M."/>
            <person name="Orbach M.J."/>
            <person name="Galgiani J.N."/>
            <person name="Kirkland T.N."/>
            <person name="Cole G.T."/>
            <person name="Birren B.W."/>
            <person name="Henn M.R."/>
            <person name="Taylor J.W."/>
            <person name="Rounsley S.D."/>
        </authorList>
    </citation>
    <scope>NUCLEOTIDE SEQUENCE [LARGE SCALE GENOMIC DNA]</scope>
    <source>
        <strain evidence="3">RMSCC 757 / Silveira</strain>
    </source>
</reference>
<name>E9CZQ3_COCPS</name>
<gene>
    <name evidence="2" type="ORF">CPSG_03331</name>
</gene>
<keyword evidence="3" id="KW-1185">Reference proteome</keyword>
<evidence type="ECO:0000313" key="2">
    <source>
        <dbReference type="EMBL" id="EFW20156.1"/>
    </source>
</evidence>
<reference evidence="3" key="2">
    <citation type="submission" date="2010-03" db="EMBL/GenBank/DDBJ databases">
        <title>The genome sequence of Coccidioides posadasii strain Silveira.</title>
        <authorList>
            <consortium name="The Broad Institute Genome Sequencing Center for Infectious Disease"/>
            <person name="Neafsey D."/>
            <person name="Orbach M."/>
            <person name="Henn M.R."/>
            <person name="Cole G.T."/>
            <person name="Galgiani J."/>
            <person name="Gardner M.J."/>
            <person name="Kirkland T.N."/>
            <person name="Taylor J.W."/>
            <person name="Young S.K."/>
            <person name="Zeng Q."/>
            <person name="Koehrsen M."/>
            <person name="Alvarado L."/>
            <person name="Berlin A."/>
            <person name="Borenstein D."/>
            <person name="Chapman S.B."/>
            <person name="Chen Z."/>
            <person name="Engels R."/>
            <person name="Freedman E."/>
            <person name="Gellesch M."/>
            <person name="Goldberg J."/>
            <person name="Griggs A."/>
            <person name="Gujja S."/>
            <person name="Heilman E."/>
            <person name="Heiman D."/>
            <person name="Howarth C."/>
            <person name="Jen D."/>
            <person name="Larson L."/>
            <person name="Mehta T."/>
            <person name="Neiman D."/>
            <person name="Park D."/>
            <person name="Pearson M."/>
            <person name="Richards J."/>
            <person name="Roberts A."/>
            <person name="Saif S."/>
            <person name="Shea T."/>
            <person name="Shenoy N."/>
            <person name="Sisk P."/>
            <person name="Stolte C."/>
            <person name="Sykes S."/>
            <person name="Walk T."/>
            <person name="White J."/>
            <person name="Yandava C."/>
            <person name="Haas B."/>
            <person name="Nusbaum C."/>
            <person name="Birren B."/>
        </authorList>
    </citation>
    <scope>NUCLEOTIDE SEQUENCE [LARGE SCALE GENOMIC DNA]</scope>
    <source>
        <strain evidence="3">RMSCC 757 / Silveira</strain>
    </source>
</reference>
<organism evidence="3">
    <name type="scientific">Coccidioides posadasii (strain RMSCC 757 / Silveira)</name>
    <name type="common">Valley fever fungus</name>
    <dbReference type="NCBI Taxonomy" id="443226"/>
    <lineage>
        <taxon>Eukaryota</taxon>
        <taxon>Fungi</taxon>
        <taxon>Dikarya</taxon>
        <taxon>Ascomycota</taxon>
        <taxon>Pezizomycotina</taxon>
        <taxon>Eurotiomycetes</taxon>
        <taxon>Eurotiomycetidae</taxon>
        <taxon>Onygenales</taxon>
        <taxon>Onygenaceae</taxon>
        <taxon>Coccidioides</taxon>
    </lineage>
</organism>
<protein>
    <submittedName>
        <fullName evidence="2">Uncharacterized protein</fullName>
    </submittedName>
</protein>
<evidence type="ECO:0000256" key="1">
    <source>
        <dbReference type="SAM" id="MobiDB-lite"/>
    </source>
</evidence>
<dbReference type="AlphaFoldDB" id="E9CZQ3"/>
<dbReference type="EMBL" id="GL636489">
    <property type="protein sequence ID" value="EFW20156.1"/>
    <property type="molecule type" value="Genomic_DNA"/>
</dbReference>
<dbReference type="VEuPathDB" id="FungiDB:CPSG_03331"/>
<accession>E9CZQ3</accession>
<sequence>METPFQRRVSSPPPLAGVGKERRIVRRESEKEAALLYDDGAGHQMQCVLLACCGLKQIFSLLQAGQRGAMPNQARRGLWVRVGLIAESADR</sequence>
<dbReference type="Proteomes" id="UP000002497">
    <property type="component" value="Unassembled WGS sequence"/>
</dbReference>
<dbReference type="HOGENOM" id="CLU_2426863_0_0_1"/>